<dbReference type="InterPro" id="IPR013217">
    <property type="entry name" value="Methyltransf_12"/>
</dbReference>
<dbReference type="Proteomes" id="UP001652409">
    <property type="component" value="Unassembled WGS sequence"/>
</dbReference>
<keyword evidence="3" id="KW-0489">Methyltransferase</keyword>
<feature type="domain" description="Methyltransferase type 12" evidence="2">
    <location>
        <begin position="77"/>
        <end position="177"/>
    </location>
</feature>
<organism evidence="3 4">
    <name type="scientific">Blautia ammoniilytica</name>
    <dbReference type="NCBI Taxonomy" id="2981782"/>
    <lineage>
        <taxon>Bacteria</taxon>
        <taxon>Bacillati</taxon>
        <taxon>Bacillota</taxon>
        <taxon>Clostridia</taxon>
        <taxon>Lachnospirales</taxon>
        <taxon>Lachnospiraceae</taxon>
        <taxon>Blautia</taxon>
    </lineage>
</organism>
<keyword evidence="4" id="KW-1185">Reference proteome</keyword>
<reference evidence="3 4" key="1">
    <citation type="journal article" date="2021" name="ISME Commun">
        <title>Automated analysis of genomic sequences facilitates high-throughput and comprehensive description of bacteria.</title>
        <authorList>
            <person name="Hitch T.C.A."/>
        </authorList>
    </citation>
    <scope>NUCLEOTIDE SEQUENCE [LARGE SCALE GENOMIC DNA]</scope>
    <source>
        <strain evidence="3 4">Sanger_23</strain>
    </source>
</reference>
<evidence type="ECO:0000313" key="4">
    <source>
        <dbReference type="Proteomes" id="UP001652409"/>
    </source>
</evidence>
<dbReference type="InterPro" id="IPR029063">
    <property type="entry name" value="SAM-dependent_MTases_sf"/>
</dbReference>
<name>A0ABT2TTG8_9FIRM</name>
<protein>
    <submittedName>
        <fullName evidence="3">Class I SAM-dependent methyltransferase</fullName>
    </submittedName>
</protein>
<dbReference type="PANTHER" id="PTHR43861">
    <property type="entry name" value="TRANS-ACONITATE 2-METHYLTRANSFERASE-RELATED"/>
    <property type="match status" value="1"/>
</dbReference>
<comment type="caution">
    <text evidence="3">The sequence shown here is derived from an EMBL/GenBank/DDBJ whole genome shotgun (WGS) entry which is preliminary data.</text>
</comment>
<sequence>MRKIGNVILDDTCYQGRDLYTDGAIEDEMLEIARNVSPDRFNKVIGEKKSWPILYHFSHIRENILSWMPFTGKEKVLEIGSGCGAVTGALLGGAGEVTCIDLSMKRSEINAWRHRDSEKLKILVGNFQDVEKKLTEKYDYITLIGVFEYGEAYIQSQDPYVDFLKIIRKHLKPDGKIVIAIENRFGLKYWAGCTEDHFGTLFEGIQGYPSTKGVKTFTVKELKKIFQEAGGFESTWYYPFPDYKFPMTIYSDRRLPRRGELNRTEYNFDRLRMELFQESAVYDSILDNDLYPQFANSFLVVIGQDKFETETAYIKYSNERDPRFNILTQICQKPDGSRYVQKLPTGSKAEAHVSNIYDKGQALAPLFEKEKLYVNSCEKVSYGVKLEYLEGISLEEKLDTLLKEGQLDEAESLLFTYLHKAERLYGSQDFKKSPEFIQVFGQAGLPEGLKGGRLADIDLVPANILLGKGKDWVLDYEWTFDFCVPAHFIMYRMLHYYLESDGKRHVLKNRDLYEKAGISREEQEIYAKMEQHFQKYMVGKHIPMLSLYDEISPGKLDVKEYYDRIRGCGDERKLQVFFDRGQDFQERDSFKYPMTRRGLCIDIPVPAGTRRMRLDPGEVPGGFKICRIRWRDLGKAAFHTNGFALGDHCYYFGGGDPQIILENVPREAEILTLELEALKEQEAVKEFWSRFAREENEKNAQIQDLKAQLKQKEAQIHEMENTKAWKLYRKLKPEGKGASSKKQE</sequence>
<dbReference type="EMBL" id="JAOQJL010000013">
    <property type="protein sequence ID" value="MCU6765387.1"/>
    <property type="molecule type" value="Genomic_DNA"/>
</dbReference>
<feature type="coiled-coil region" evidence="1">
    <location>
        <begin position="661"/>
        <end position="722"/>
    </location>
</feature>
<evidence type="ECO:0000259" key="2">
    <source>
        <dbReference type="Pfam" id="PF08242"/>
    </source>
</evidence>
<accession>A0ABT2TTG8</accession>
<dbReference type="Pfam" id="PF08242">
    <property type="entry name" value="Methyltransf_12"/>
    <property type="match status" value="1"/>
</dbReference>
<dbReference type="Gene3D" id="3.40.50.150">
    <property type="entry name" value="Vaccinia Virus protein VP39"/>
    <property type="match status" value="1"/>
</dbReference>
<keyword evidence="3" id="KW-0808">Transferase</keyword>
<dbReference type="CDD" id="cd02440">
    <property type="entry name" value="AdoMet_MTases"/>
    <property type="match status" value="1"/>
</dbReference>
<dbReference type="RefSeq" id="WP_158421416.1">
    <property type="nucleotide sequence ID" value="NZ_JAOQJL010000013.1"/>
</dbReference>
<evidence type="ECO:0000313" key="3">
    <source>
        <dbReference type="EMBL" id="MCU6765387.1"/>
    </source>
</evidence>
<gene>
    <name evidence="3" type="ORF">OCV61_08160</name>
</gene>
<keyword evidence="1" id="KW-0175">Coiled coil</keyword>
<dbReference type="GO" id="GO:0008168">
    <property type="term" value="F:methyltransferase activity"/>
    <property type="evidence" value="ECO:0007669"/>
    <property type="project" value="UniProtKB-KW"/>
</dbReference>
<dbReference type="GO" id="GO:0032259">
    <property type="term" value="P:methylation"/>
    <property type="evidence" value="ECO:0007669"/>
    <property type="project" value="UniProtKB-KW"/>
</dbReference>
<proteinExistence type="predicted"/>
<evidence type="ECO:0000256" key="1">
    <source>
        <dbReference type="SAM" id="Coils"/>
    </source>
</evidence>
<dbReference type="SUPFAM" id="SSF53335">
    <property type="entry name" value="S-adenosyl-L-methionine-dependent methyltransferases"/>
    <property type="match status" value="1"/>
</dbReference>